<dbReference type="EMBL" id="BLZA01000002">
    <property type="protein sequence ID" value="GHJ83759.1"/>
    <property type="molecule type" value="Genomic_DNA"/>
</dbReference>
<reference evidence="2" key="1">
    <citation type="submission" date="2020-07" db="EMBL/GenBank/DDBJ databases">
        <title>Draft Genome Sequence of a Deep-Sea Yeast, Naganishia (Cryptococcus) liquefaciens strain N6.</title>
        <authorList>
            <person name="Han Y.W."/>
            <person name="Kajitani R."/>
            <person name="Morimoto H."/>
            <person name="Parhat M."/>
            <person name="Tsubouchi H."/>
            <person name="Bakenova O."/>
            <person name="Ogata M."/>
            <person name="Argunhan B."/>
            <person name="Aoki R."/>
            <person name="Kajiwara S."/>
            <person name="Itoh T."/>
            <person name="Iwasaki H."/>
        </authorList>
    </citation>
    <scope>NUCLEOTIDE SEQUENCE</scope>
    <source>
        <strain evidence="2">N6</strain>
    </source>
</reference>
<accession>A0A8H3TMV9</accession>
<name>A0A8H3TMV9_9TREE</name>
<keyword evidence="3" id="KW-1185">Reference proteome</keyword>
<gene>
    <name evidence="2" type="ORF">NliqN6_0161</name>
</gene>
<sequence>MPEPRGPRSGGGICPDTGCSGGEGAARFYGDLMEHVRRAHPKKVWSPDDFIGNTSGIVVCECGAPAVSKKGLRQHQGKTGCVGLERFLQNQTASRLPTANEVRQPRRPGRPSPMNSPTGVLSHSDDDVNARIFGQGLRRPREHSEQSMDVVEDPYPASLDPSPGDFSRTSSPLFETQVLTGGPALLPPAPMDVGTDLSDECLPSRLRANFGFEEMKNAFTALASLPTTYRPLPPPITTSFAQAAERVANRFLADASSERAIFEFLCLPKMGLAPGQGTASTARLAKYPDVSAPQISRPSGEFFCLRLFRHGS</sequence>
<dbReference type="Proteomes" id="UP000620104">
    <property type="component" value="Unassembled WGS sequence"/>
</dbReference>
<proteinExistence type="predicted"/>
<evidence type="ECO:0000313" key="2">
    <source>
        <dbReference type="EMBL" id="GHJ83759.1"/>
    </source>
</evidence>
<evidence type="ECO:0000256" key="1">
    <source>
        <dbReference type="SAM" id="MobiDB-lite"/>
    </source>
</evidence>
<protein>
    <submittedName>
        <fullName evidence="2">Uncharacterized protein</fullName>
    </submittedName>
</protein>
<feature type="region of interest" description="Disordered" evidence="1">
    <location>
        <begin position="92"/>
        <end position="167"/>
    </location>
</feature>
<evidence type="ECO:0000313" key="3">
    <source>
        <dbReference type="Proteomes" id="UP000620104"/>
    </source>
</evidence>
<dbReference type="AlphaFoldDB" id="A0A8H3TMV9"/>
<organism evidence="2 3">
    <name type="scientific">Naganishia liquefaciens</name>
    <dbReference type="NCBI Taxonomy" id="104408"/>
    <lineage>
        <taxon>Eukaryota</taxon>
        <taxon>Fungi</taxon>
        <taxon>Dikarya</taxon>
        <taxon>Basidiomycota</taxon>
        <taxon>Agaricomycotina</taxon>
        <taxon>Tremellomycetes</taxon>
        <taxon>Filobasidiales</taxon>
        <taxon>Filobasidiaceae</taxon>
        <taxon>Naganishia</taxon>
    </lineage>
</organism>
<comment type="caution">
    <text evidence="2">The sequence shown here is derived from an EMBL/GenBank/DDBJ whole genome shotgun (WGS) entry which is preliminary data.</text>
</comment>